<reference evidence="2 3" key="1">
    <citation type="submission" date="2019-01" db="EMBL/GenBank/DDBJ databases">
        <authorList>
            <person name="Chen W.-M."/>
        </authorList>
    </citation>
    <scope>NUCLEOTIDE SEQUENCE [LARGE SCALE GENOMIC DNA]</scope>
    <source>
        <strain evidence="2 3">CCP-7</strain>
    </source>
</reference>
<name>A0A437M6A1_9SPHN</name>
<dbReference type="EMBL" id="SACN01000001">
    <property type="protein sequence ID" value="RVT93113.1"/>
    <property type="molecule type" value="Genomic_DNA"/>
</dbReference>
<dbReference type="Proteomes" id="UP000282971">
    <property type="component" value="Unassembled WGS sequence"/>
</dbReference>
<dbReference type="GO" id="GO:0006355">
    <property type="term" value="P:regulation of DNA-templated transcription"/>
    <property type="evidence" value="ECO:0007669"/>
    <property type="project" value="InterPro"/>
</dbReference>
<dbReference type="OrthoDB" id="7855389at2"/>
<evidence type="ECO:0000313" key="2">
    <source>
        <dbReference type="EMBL" id="RVT93113.1"/>
    </source>
</evidence>
<dbReference type="RefSeq" id="WP_127741398.1">
    <property type="nucleotide sequence ID" value="NZ_SACN01000001.1"/>
</dbReference>
<dbReference type="InterPro" id="IPR036388">
    <property type="entry name" value="WH-like_DNA-bd_sf"/>
</dbReference>
<accession>A0A437M6A1</accession>
<proteinExistence type="predicted"/>
<feature type="domain" description="HTH luxR-type" evidence="1">
    <location>
        <begin position="303"/>
        <end position="360"/>
    </location>
</feature>
<keyword evidence="3" id="KW-1185">Reference proteome</keyword>
<dbReference type="SUPFAM" id="SSF46894">
    <property type="entry name" value="C-terminal effector domain of the bipartite response regulators"/>
    <property type="match status" value="1"/>
</dbReference>
<protein>
    <submittedName>
        <fullName evidence="2">Helix-turn-helix transcriptional regulator</fullName>
    </submittedName>
</protein>
<organism evidence="2 3">
    <name type="scientific">Sphingomonas crocodyli</name>
    <dbReference type="NCBI Taxonomy" id="1979270"/>
    <lineage>
        <taxon>Bacteria</taxon>
        <taxon>Pseudomonadati</taxon>
        <taxon>Pseudomonadota</taxon>
        <taxon>Alphaproteobacteria</taxon>
        <taxon>Sphingomonadales</taxon>
        <taxon>Sphingomonadaceae</taxon>
        <taxon>Sphingomonas</taxon>
    </lineage>
</organism>
<dbReference type="Gene3D" id="1.10.10.10">
    <property type="entry name" value="Winged helix-like DNA-binding domain superfamily/Winged helix DNA-binding domain"/>
    <property type="match status" value="1"/>
</dbReference>
<gene>
    <name evidence="2" type="ORF">EOD43_04240</name>
</gene>
<dbReference type="GO" id="GO:0003677">
    <property type="term" value="F:DNA binding"/>
    <property type="evidence" value="ECO:0007669"/>
    <property type="project" value="InterPro"/>
</dbReference>
<sequence length="368" mass="40634">MVTPIDDAAHIIAAIYDGPFEDALWQGFLNALRRRMRASYASLIFRPLDGTPGKLIELCSGAASPPHLKQLYFEQLYKRDPLPYHQYRNDQIYSTADLLDPADPVHRAFLKDLLIPSGMACLRTMRVTEESGVGAWLSVARSGPDFRCEDDALIASLAPHLRRALRSFVAIEREQFKARMAANAIRRLNYGWVAVDAKAQIVDQDQHTATLLEQVSAFRSTGGRLALADSSLDRRFRMTLDLIADDAGARPHALTVSRDPWIDMLLVPVQHRQIASSARPVAIVYVHADSRSTANRSEQLTDLFGLLPSEARLALALSRGLSIADAANALGLTVETARNYSKKIYAKTGARGQSELIRFILASTLALA</sequence>
<comment type="caution">
    <text evidence="2">The sequence shown here is derived from an EMBL/GenBank/DDBJ whole genome shotgun (WGS) entry which is preliminary data.</text>
</comment>
<dbReference type="SMART" id="SM00421">
    <property type="entry name" value="HTH_LUXR"/>
    <property type="match status" value="1"/>
</dbReference>
<dbReference type="InterPro" id="IPR016032">
    <property type="entry name" value="Sig_transdc_resp-reg_C-effctor"/>
</dbReference>
<dbReference type="InterPro" id="IPR000792">
    <property type="entry name" value="Tscrpt_reg_LuxR_C"/>
</dbReference>
<evidence type="ECO:0000313" key="3">
    <source>
        <dbReference type="Proteomes" id="UP000282971"/>
    </source>
</evidence>
<evidence type="ECO:0000259" key="1">
    <source>
        <dbReference type="SMART" id="SM00421"/>
    </source>
</evidence>
<dbReference type="AlphaFoldDB" id="A0A437M6A1"/>